<dbReference type="SUPFAM" id="SSF47188">
    <property type="entry name" value="Hemerythrin-like"/>
    <property type="match status" value="1"/>
</dbReference>
<dbReference type="FunFam" id="3.30.70.270:FF:000001">
    <property type="entry name" value="Diguanylate cyclase domain protein"/>
    <property type="match status" value="1"/>
</dbReference>
<dbReference type="SMART" id="SM00267">
    <property type="entry name" value="GGDEF"/>
    <property type="match status" value="1"/>
</dbReference>
<feature type="domain" description="GGDEF" evidence="7">
    <location>
        <begin position="236"/>
        <end position="368"/>
    </location>
</feature>
<dbReference type="NCBIfam" id="TIGR02481">
    <property type="entry name" value="hemeryth_dom"/>
    <property type="match status" value="1"/>
</dbReference>
<proteinExistence type="inferred from homology"/>
<evidence type="ECO:0000256" key="4">
    <source>
        <dbReference type="ARBA" id="ARBA00022723"/>
    </source>
</evidence>
<evidence type="ECO:0000256" key="6">
    <source>
        <dbReference type="ARBA" id="ARBA00034247"/>
    </source>
</evidence>
<comment type="similarity">
    <text evidence="2">Belongs to the hemerythrin family.</text>
</comment>
<dbReference type="InterPro" id="IPR000160">
    <property type="entry name" value="GGDEF_dom"/>
</dbReference>
<dbReference type="InterPro" id="IPR043128">
    <property type="entry name" value="Rev_trsase/Diguanyl_cyclase"/>
</dbReference>
<comment type="cofactor">
    <cofactor evidence="1">
        <name>Mg(2+)</name>
        <dbReference type="ChEBI" id="CHEBI:18420"/>
    </cofactor>
</comment>
<dbReference type="NCBIfam" id="TIGR00254">
    <property type="entry name" value="GGDEF"/>
    <property type="match status" value="1"/>
</dbReference>
<evidence type="ECO:0000256" key="1">
    <source>
        <dbReference type="ARBA" id="ARBA00001946"/>
    </source>
</evidence>
<dbReference type="CDD" id="cd01949">
    <property type="entry name" value="GGDEF"/>
    <property type="match status" value="1"/>
</dbReference>
<name>A0A5C6QTY0_9GAMM</name>
<dbReference type="Gene3D" id="3.30.70.270">
    <property type="match status" value="1"/>
</dbReference>
<dbReference type="PROSITE" id="PS50887">
    <property type="entry name" value="GGDEF"/>
    <property type="match status" value="1"/>
</dbReference>
<comment type="catalytic activity">
    <reaction evidence="6">
        <text>2 GTP = 3',3'-c-di-GMP + 2 diphosphate</text>
        <dbReference type="Rhea" id="RHEA:24898"/>
        <dbReference type="ChEBI" id="CHEBI:33019"/>
        <dbReference type="ChEBI" id="CHEBI:37565"/>
        <dbReference type="ChEBI" id="CHEBI:58805"/>
        <dbReference type="EC" id="2.7.7.65"/>
    </reaction>
</comment>
<dbReference type="Pfam" id="PF01814">
    <property type="entry name" value="Hemerythrin"/>
    <property type="match status" value="1"/>
</dbReference>
<evidence type="ECO:0000256" key="5">
    <source>
        <dbReference type="ARBA" id="ARBA00023004"/>
    </source>
</evidence>
<dbReference type="Proteomes" id="UP000321822">
    <property type="component" value="Unassembled WGS sequence"/>
</dbReference>
<dbReference type="OrthoDB" id="9813903at2"/>
<dbReference type="Pfam" id="PF00990">
    <property type="entry name" value="GGDEF"/>
    <property type="match status" value="1"/>
</dbReference>
<organism evidence="8 9">
    <name type="scientific">Colwellia demingiae</name>
    <dbReference type="NCBI Taxonomy" id="89401"/>
    <lineage>
        <taxon>Bacteria</taxon>
        <taxon>Pseudomonadati</taxon>
        <taxon>Pseudomonadota</taxon>
        <taxon>Gammaproteobacteria</taxon>
        <taxon>Alteromonadales</taxon>
        <taxon>Colwelliaceae</taxon>
        <taxon>Colwellia</taxon>
    </lineage>
</organism>
<evidence type="ECO:0000256" key="3">
    <source>
        <dbReference type="ARBA" id="ARBA00012528"/>
    </source>
</evidence>
<dbReference type="Gene3D" id="1.20.120.50">
    <property type="entry name" value="Hemerythrin-like"/>
    <property type="match status" value="1"/>
</dbReference>
<dbReference type="InterPro" id="IPR029787">
    <property type="entry name" value="Nucleotide_cyclase"/>
</dbReference>
<dbReference type="CDD" id="cd12107">
    <property type="entry name" value="Hemerythrin"/>
    <property type="match status" value="1"/>
</dbReference>
<dbReference type="EC" id="2.7.7.65" evidence="3"/>
<dbReference type="GO" id="GO:0005886">
    <property type="term" value="C:plasma membrane"/>
    <property type="evidence" value="ECO:0007669"/>
    <property type="project" value="TreeGrafter"/>
</dbReference>
<evidence type="ECO:0000313" key="9">
    <source>
        <dbReference type="Proteomes" id="UP000321822"/>
    </source>
</evidence>
<dbReference type="PANTHER" id="PTHR45138:SF9">
    <property type="entry name" value="DIGUANYLATE CYCLASE DGCM-RELATED"/>
    <property type="match status" value="1"/>
</dbReference>
<dbReference type="GO" id="GO:0043709">
    <property type="term" value="P:cell adhesion involved in single-species biofilm formation"/>
    <property type="evidence" value="ECO:0007669"/>
    <property type="project" value="TreeGrafter"/>
</dbReference>
<dbReference type="PANTHER" id="PTHR45138">
    <property type="entry name" value="REGULATORY COMPONENTS OF SENSORY TRANSDUCTION SYSTEM"/>
    <property type="match status" value="1"/>
</dbReference>
<keyword evidence="4" id="KW-0479">Metal-binding</keyword>
<evidence type="ECO:0000313" key="8">
    <source>
        <dbReference type="EMBL" id="TWX72113.1"/>
    </source>
</evidence>
<dbReference type="NCBIfam" id="NF033749">
    <property type="entry name" value="bact_hemeryth"/>
    <property type="match status" value="1"/>
</dbReference>
<dbReference type="InterPro" id="IPR012312">
    <property type="entry name" value="Hemerythrin-like"/>
</dbReference>
<sequence length="368" mass="41821">MKTFIWNSNYETGVTKVDDQHQCLVEIINEYSHLLANNTTTENDIELTLNKLIDYTKFHFKDEEQLMYSVGLDTRHITHHEKLHRDILDEISTLLSDKVTDKLSIARYILDLIIHWLVYHILGTDMNMAKQMKAIQEGLSAQDAYDFEEKIKDKSTEPLLEALNALFIQISERNRDLIELNKTLEAKVISRTQQLSARNKELAILSLTDPLTNMANRRHAMQQLSLLWEESVTNNLPLTCLMIDVDYFKQINDTHGHDVGDRVLIELARVFQHAIRTDDIACRLGGDEFFIICPATELKGGLLIADIINEQVQSLTIDITDHHLSLSTSIGVATKITQMTSIEDLIKAADDGVYSAKSNGRGCAKSIQ</sequence>
<dbReference type="GO" id="GO:0046872">
    <property type="term" value="F:metal ion binding"/>
    <property type="evidence" value="ECO:0007669"/>
    <property type="project" value="UniProtKB-KW"/>
</dbReference>
<dbReference type="InterPro" id="IPR050469">
    <property type="entry name" value="Diguanylate_Cyclase"/>
</dbReference>
<evidence type="ECO:0000256" key="2">
    <source>
        <dbReference type="ARBA" id="ARBA00010587"/>
    </source>
</evidence>
<comment type="caution">
    <text evidence="8">The sequence shown here is derived from an EMBL/GenBank/DDBJ whole genome shotgun (WGS) entry which is preliminary data.</text>
</comment>
<evidence type="ECO:0000259" key="7">
    <source>
        <dbReference type="PROSITE" id="PS50887"/>
    </source>
</evidence>
<dbReference type="AlphaFoldDB" id="A0A5C6QTY0"/>
<keyword evidence="9" id="KW-1185">Reference proteome</keyword>
<dbReference type="SUPFAM" id="SSF55073">
    <property type="entry name" value="Nucleotide cyclase"/>
    <property type="match status" value="1"/>
</dbReference>
<protein>
    <recommendedName>
        <fullName evidence="3">diguanylate cyclase</fullName>
        <ecNumber evidence="3">2.7.7.65</ecNumber>
    </recommendedName>
</protein>
<dbReference type="GO" id="GO:1902201">
    <property type="term" value="P:negative regulation of bacterial-type flagellum-dependent cell motility"/>
    <property type="evidence" value="ECO:0007669"/>
    <property type="project" value="TreeGrafter"/>
</dbReference>
<reference evidence="8 9" key="1">
    <citation type="submission" date="2019-07" db="EMBL/GenBank/DDBJ databases">
        <title>Genomes of sea-ice associated Colwellia species.</title>
        <authorList>
            <person name="Bowman J.P."/>
        </authorList>
    </citation>
    <scope>NUCLEOTIDE SEQUENCE [LARGE SCALE GENOMIC DNA]</scope>
    <source>
        <strain evidence="8 9">ACAM 459</strain>
    </source>
</reference>
<accession>A0A5C6QTY0</accession>
<dbReference type="InterPro" id="IPR012827">
    <property type="entry name" value="Hemerythrin_metal-bd"/>
</dbReference>
<dbReference type="InterPro" id="IPR035938">
    <property type="entry name" value="Hemerythrin-like_sf"/>
</dbReference>
<gene>
    <name evidence="8" type="ORF">ESZ36_02480</name>
</gene>
<keyword evidence="5" id="KW-0408">Iron</keyword>
<dbReference type="EMBL" id="VOLT01000001">
    <property type="protein sequence ID" value="TWX72113.1"/>
    <property type="molecule type" value="Genomic_DNA"/>
</dbReference>
<dbReference type="GO" id="GO:0052621">
    <property type="term" value="F:diguanylate cyclase activity"/>
    <property type="evidence" value="ECO:0007669"/>
    <property type="project" value="UniProtKB-EC"/>
</dbReference>
<dbReference type="RefSeq" id="WP_146783049.1">
    <property type="nucleotide sequence ID" value="NZ_VOLT01000001.1"/>
</dbReference>